<dbReference type="InterPro" id="IPR000182">
    <property type="entry name" value="GNAT_dom"/>
</dbReference>
<dbReference type="Pfam" id="PF00583">
    <property type="entry name" value="Acetyltransf_1"/>
    <property type="match status" value="1"/>
</dbReference>
<dbReference type="AlphaFoldDB" id="A0A7W7M979"/>
<dbReference type="CDD" id="cd04301">
    <property type="entry name" value="NAT_SF"/>
    <property type="match status" value="1"/>
</dbReference>
<feature type="compositionally biased region" description="Polar residues" evidence="3">
    <location>
        <begin position="195"/>
        <end position="206"/>
    </location>
</feature>
<dbReference type="GO" id="GO:0016747">
    <property type="term" value="F:acyltransferase activity, transferring groups other than amino-acyl groups"/>
    <property type="evidence" value="ECO:0007669"/>
    <property type="project" value="InterPro"/>
</dbReference>
<gene>
    <name evidence="5" type="ORF">BJY16_005000</name>
</gene>
<dbReference type="PANTHER" id="PTHR43877">
    <property type="entry name" value="AMINOALKYLPHOSPHONATE N-ACETYLTRANSFERASE-RELATED-RELATED"/>
    <property type="match status" value="1"/>
</dbReference>
<dbReference type="Gene3D" id="3.40.630.30">
    <property type="match status" value="2"/>
</dbReference>
<protein>
    <submittedName>
        <fullName evidence="5">GNAT superfamily N-acetyltransferase</fullName>
    </submittedName>
</protein>
<keyword evidence="2" id="KW-0012">Acyltransferase</keyword>
<proteinExistence type="predicted"/>
<keyword evidence="6" id="KW-1185">Reference proteome</keyword>
<organism evidence="5 6">
    <name type="scientific">Actinoplanes octamycinicus</name>
    <dbReference type="NCBI Taxonomy" id="135948"/>
    <lineage>
        <taxon>Bacteria</taxon>
        <taxon>Bacillati</taxon>
        <taxon>Actinomycetota</taxon>
        <taxon>Actinomycetes</taxon>
        <taxon>Micromonosporales</taxon>
        <taxon>Micromonosporaceae</taxon>
        <taxon>Actinoplanes</taxon>
    </lineage>
</organism>
<keyword evidence="1 5" id="KW-0808">Transferase</keyword>
<evidence type="ECO:0000256" key="1">
    <source>
        <dbReference type="ARBA" id="ARBA00022679"/>
    </source>
</evidence>
<dbReference type="InterPro" id="IPR050832">
    <property type="entry name" value="Bact_Acetyltransf"/>
</dbReference>
<feature type="region of interest" description="Disordered" evidence="3">
    <location>
        <begin position="100"/>
        <end position="214"/>
    </location>
</feature>
<evidence type="ECO:0000313" key="5">
    <source>
        <dbReference type="EMBL" id="MBB4741541.1"/>
    </source>
</evidence>
<dbReference type="PROSITE" id="PS51186">
    <property type="entry name" value="GNAT"/>
    <property type="match status" value="1"/>
</dbReference>
<evidence type="ECO:0000256" key="3">
    <source>
        <dbReference type="SAM" id="MobiDB-lite"/>
    </source>
</evidence>
<evidence type="ECO:0000313" key="6">
    <source>
        <dbReference type="Proteomes" id="UP000546162"/>
    </source>
</evidence>
<dbReference type="InterPro" id="IPR016181">
    <property type="entry name" value="Acyl_CoA_acyltransferase"/>
</dbReference>
<feature type="compositionally biased region" description="Pro residues" evidence="3">
    <location>
        <begin position="146"/>
        <end position="156"/>
    </location>
</feature>
<feature type="compositionally biased region" description="Pro residues" evidence="3">
    <location>
        <begin position="127"/>
        <end position="139"/>
    </location>
</feature>
<dbReference type="Proteomes" id="UP000546162">
    <property type="component" value="Unassembled WGS sequence"/>
</dbReference>
<reference evidence="5 6" key="1">
    <citation type="submission" date="2020-08" db="EMBL/GenBank/DDBJ databases">
        <title>Sequencing the genomes of 1000 actinobacteria strains.</title>
        <authorList>
            <person name="Klenk H.-P."/>
        </authorList>
    </citation>
    <scope>NUCLEOTIDE SEQUENCE [LARGE SCALE GENOMIC DNA]</scope>
    <source>
        <strain evidence="5 6">DSM 45809</strain>
    </source>
</reference>
<sequence>MESAFLTAVTQVSERHWHALDDDRVVGRGEVTHRPDGRRFLSIDAWHDSVFDQLAEAMLTRLPRPLYTVVDEADLDLLSSWEQLGFGPRRREWEYVMPTDPQLTGLDTNPPARTLPLTDPRSTEHNPAPPAALTIPPPDTHLLGHTPPPPATPTIPPSDAHLLGHTPSPPAAPTIPPPDAHLLGHNPTPPPVHSAPSTNPRLTGNNPTPPGNAGARLGGLTVLPAGQAEAGALRELDQVIRDQVEATLGWQNMPAEVLSPPPDPARYVVAAEAGRYVGLARVAPLPRQPRIGLIAVRADRRRRGIARALLAEVLGAAHRRGIATASADVHQANHPAIALFESVGARRAGSNLELVLR</sequence>
<feature type="compositionally biased region" description="Pro residues" evidence="3">
    <location>
        <begin position="167"/>
        <end position="179"/>
    </location>
</feature>
<dbReference type="SUPFAM" id="SSF55729">
    <property type="entry name" value="Acyl-CoA N-acyltransferases (Nat)"/>
    <property type="match status" value="1"/>
</dbReference>
<dbReference type="EMBL" id="JACHNB010000001">
    <property type="protein sequence ID" value="MBB4741541.1"/>
    <property type="molecule type" value="Genomic_DNA"/>
</dbReference>
<name>A0A7W7M979_9ACTN</name>
<evidence type="ECO:0000259" key="4">
    <source>
        <dbReference type="PROSITE" id="PS51186"/>
    </source>
</evidence>
<comment type="caution">
    <text evidence="5">The sequence shown here is derived from an EMBL/GenBank/DDBJ whole genome shotgun (WGS) entry which is preliminary data.</text>
</comment>
<accession>A0A7W7M979</accession>
<evidence type="ECO:0000256" key="2">
    <source>
        <dbReference type="ARBA" id="ARBA00023315"/>
    </source>
</evidence>
<feature type="domain" description="N-acetyltransferase" evidence="4">
    <location>
        <begin position="220"/>
        <end position="357"/>
    </location>
</feature>
<dbReference type="RefSeq" id="WP_239177012.1">
    <property type="nucleotide sequence ID" value="NZ_BAABFG010000005.1"/>
</dbReference>